<reference evidence="2" key="1">
    <citation type="journal article" date="2014" name="Genome Biol. Evol.">
        <title>Pangenome evidence for extensive interdomain horizontal transfer affecting lineage core and shell genes in uncultured planktonic thaumarchaeota and euryarchaeota.</title>
        <authorList>
            <person name="Deschamps P."/>
            <person name="Zivanovic Y."/>
            <person name="Moreira D."/>
            <person name="Rodriguez-Valera F."/>
            <person name="Lopez-Garcia P."/>
        </authorList>
    </citation>
    <scope>NUCLEOTIDE SEQUENCE</scope>
</reference>
<name>A0A075G9Y0_9EURY</name>
<protein>
    <submittedName>
        <fullName evidence="2">Uncharacterized protein</fullName>
    </submittedName>
</protein>
<proteinExistence type="predicted"/>
<organism evidence="2">
    <name type="scientific">uncultured marine group II/III euryarchaeote KM3_12_E03</name>
    <dbReference type="NCBI Taxonomy" id="1457859"/>
    <lineage>
        <taxon>Archaea</taxon>
        <taxon>Methanobacteriati</taxon>
        <taxon>Methanobacteriota</taxon>
        <taxon>environmental samples</taxon>
    </lineage>
</organism>
<evidence type="ECO:0000313" key="2">
    <source>
        <dbReference type="EMBL" id="AIF00185.1"/>
    </source>
</evidence>
<dbReference type="AlphaFoldDB" id="A0A075G9Y0"/>
<keyword evidence="1" id="KW-1133">Transmembrane helix</keyword>
<keyword evidence="1" id="KW-0812">Transmembrane</keyword>
<evidence type="ECO:0000256" key="1">
    <source>
        <dbReference type="SAM" id="Phobius"/>
    </source>
</evidence>
<dbReference type="EMBL" id="KF900583">
    <property type="protein sequence ID" value="AIF00185.1"/>
    <property type="molecule type" value="Genomic_DNA"/>
</dbReference>
<keyword evidence="1" id="KW-0472">Membrane</keyword>
<sequence>MRRSGSHNEDAVSEILGVTMLLAMVVTVIGSVFVLLAPFLEDISDNREWSSGTVAATQLNDRILIAAQSPEGSGLVQQNAQLSRSMDPLQDAEIWKIQADLGGSDRTLVTLDGDLLTVSSLNRTASIVRVTDSISTQTFTMTNSTNDFTVSGLIGNVVIEVEDIHGTISHRFLEITIDGIRLNNVLTDGEFSVDLVNGARIEKLPNHPVAVKQFPRFKTDLLLDGTPRVSLILLDLDISASASRHMTNVHLDSKGEQELFDGEARNLIVEVEIAGDPSISPQYIHHWTGDYALYLAGGSINEYQGFGPHERISGLDGITVLPGDVPFQFVVTLQSVEVY</sequence>
<accession>A0A075G9Y0</accession>
<feature type="transmembrane region" description="Helical" evidence="1">
    <location>
        <begin position="12"/>
        <end position="40"/>
    </location>
</feature>